<accession>A0A927PNE2</accession>
<keyword evidence="1" id="KW-0812">Transmembrane</keyword>
<protein>
    <submittedName>
        <fullName evidence="2">ABC transporter permease</fullName>
    </submittedName>
</protein>
<dbReference type="EMBL" id="JACYWE010000009">
    <property type="protein sequence ID" value="MBD8507651.1"/>
    <property type="molecule type" value="Genomic_DNA"/>
</dbReference>
<dbReference type="AlphaFoldDB" id="A0A927PNE2"/>
<organism evidence="2 3">
    <name type="scientific">Lolliginicoccus lacisalsi</name>
    <dbReference type="NCBI Taxonomy" id="2742202"/>
    <lineage>
        <taxon>Bacteria</taxon>
        <taxon>Bacillati</taxon>
        <taxon>Actinomycetota</taxon>
        <taxon>Actinomycetes</taxon>
        <taxon>Mycobacteriales</taxon>
        <taxon>Hoyosellaceae</taxon>
        <taxon>Lolliginicoccus</taxon>
    </lineage>
</organism>
<dbReference type="RefSeq" id="WP_192040104.1">
    <property type="nucleotide sequence ID" value="NZ_JACYWE010000009.1"/>
</dbReference>
<feature type="transmembrane region" description="Helical" evidence="1">
    <location>
        <begin position="161"/>
        <end position="180"/>
    </location>
</feature>
<evidence type="ECO:0000313" key="3">
    <source>
        <dbReference type="Proteomes" id="UP000642993"/>
    </source>
</evidence>
<name>A0A927PNE2_9ACTN</name>
<feature type="transmembrane region" description="Helical" evidence="1">
    <location>
        <begin position="130"/>
        <end position="154"/>
    </location>
</feature>
<evidence type="ECO:0000256" key="1">
    <source>
        <dbReference type="SAM" id="Phobius"/>
    </source>
</evidence>
<reference evidence="2" key="1">
    <citation type="submission" date="2020-09" db="EMBL/GenBank/DDBJ databases">
        <title>Hoyosella lacisalsi sp. nov., a halotolerant actinobacterium isolated from soil of Lake Gudzhirganskoe.</title>
        <authorList>
            <person name="Yang Q."/>
            <person name="Guo P.Y."/>
            <person name="Liu S.W."/>
            <person name="Li F.N."/>
            <person name="Sun C.H."/>
        </authorList>
    </citation>
    <scope>NUCLEOTIDE SEQUENCE</scope>
    <source>
        <strain evidence="2">G463</strain>
    </source>
</reference>
<feature type="transmembrane region" description="Helical" evidence="1">
    <location>
        <begin position="219"/>
        <end position="240"/>
    </location>
</feature>
<gene>
    <name evidence="2" type="ORF">HT102_14280</name>
</gene>
<keyword evidence="1" id="KW-1133">Transmembrane helix</keyword>
<feature type="transmembrane region" description="Helical" evidence="1">
    <location>
        <begin position="50"/>
        <end position="76"/>
    </location>
</feature>
<sequence>MSITYARIELLRTIRNVPNVFFIALLPGIFYLVFGAMQEYGSETAGDGNVAAAIMTSMAAYGAAVATMTIGGSVAVEQFQGWGRQLALTPMSTQGFVTTKAVVAMVVALMPIGVVYATGALTGAEATARVWVLSAAAIWAGSVIFALFGLAIGFAFRTEAALSAAGGALVILAFLGNVFIPLSGTMLDIGKLTPMYGMVALARYPQTEGVYATSAGEPLWIPIANIIAWTIILGAAAALLSRRGRQRQ</sequence>
<keyword evidence="3" id="KW-1185">Reference proteome</keyword>
<comment type="caution">
    <text evidence="2">The sequence shown here is derived from an EMBL/GenBank/DDBJ whole genome shotgun (WGS) entry which is preliminary data.</text>
</comment>
<proteinExistence type="predicted"/>
<feature type="transmembrane region" description="Helical" evidence="1">
    <location>
        <begin position="20"/>
        <end position="38"/>
    </location>
</feature>
<keyword evidence="1" id="KW-0472">Membrane</keyword>
<dbReference type="Proteomes" id="UP000642993">
    <property type="component" value="Unassembled WGS sequence"/>
</dbReference>
<feature type="transmembrane region" description="Helical" evidence="1">
    <location>
        <begin position="97"/>
        <end position="118"/>
    </location>
</feature>
<evidence type="ECO:0000313" key="2">
    <source>
        <dbReference type="EMBL" id="MBD8507651.1"/>
    </source>
</evidence>